<dbReference type="GO" id="GO:0032040">
    <property type="term" value="C:small-subunit processome"/>
    <property type="evidence" value="ECO:0007669"/>
    <property type="project" value="EnsemblFungi"/>
</dbReference>
<sequence length="751" mass="85336">MPRNHSGRSREARQLKRQKEEQEIQELNAQVSDFSGDATHFFDLPITQPTKSALKNAHFTTLTDIQRQAIPEVLKGRDVLGAARTGSGKTLAFIVPLIENLYRRKWTQFDGLGALIISPTRELAIQTFETLVKVGRLHSFSAGLIIGGNNYKEEQERLSRMNILVCTPGRLLQHMDQAINFDTSNLQMLILDEADRILDMGFKSTLDAIVASLPKERQTLLFSATQTKSVRDLARLSLQNPEYIAVHENEGSCTPENLNQFYLISPLTEKLDILFGFIRTHLKNKSIVFLSSCKQVRFVFEAFRRLRPGISLMHLHGKQKQASRIDVTAKFTSSQNAVLFCTDIVARGLDFPAVDWVVQLDAPEDVDTYIHRVGRTARFNRGGNALLLLLPSEEVFLKRLESKKIPVERINIKEGKKTSIRNQLQNLCFKENDIKYLGQKSFISYLRSVYLQKDKEVFQFNKLPFEAYAESLGLPGTPKIKFGASRKGAAEPAEDQKAKLGPGSPSESSSESESEDANQLKDVRTKYDRVFERKNQDVLAPHRQKLVERDEGDDEDEDFLQVKRANHELPEDHAEAEENKLIINSKRKEKLAASKKAMLKHKKGPDKVFFDEEGNAVPFYAVNTEETFRKSGDPSLLIQAHLAAERDALEKADAQDKETVREKRREKKRRRQELERRAEETDFSSADENEAVVETADEDASRVDEAVSEKRPKKWFEDSDHDEEPTNVIEVEQPTSLEDQEALALRLMGSA</sequence>
<dbReference type="PROSITE" id="PS00039">
    <property type="entry name" value="DEAD_ATP_HELICASE"/>
    <property type="match status" value="1"/>
</dbReference>
<feature type="region of interest" description="Disordered" evidence="12">
    <location>
        <begin position="649"/>
        <end position="737"/>
    </location>
</feature>
<evidence type="ECO:0000256" key="8">
    <source>
        <dbReference type="ARBA" id="ARBA00022884"/>
    </source>
</evidence>
<dbReference type="GeneID" id="25035483"/>
<evidence type="ECO:0000256" key="9">
    <source>
        <dbReference type="ARBA" id="ARBA00023242"/>
    </source>
</evidence>
<keyword evidence="4 10" id="KW-0547">Nucleotide-binding</keyword>
<evidence type="ECO:0000256" key="6">
    <source>
        <dbReference type="ARBA" id="ARBA00022806"/>
    </source>
</evidence>
<dbReference type="InterPro" id="IPR000629">
    <property type="entry name" value="RNA-helicase_DEAD-box_CS"/>
</dbReference>
<feature type="compositionally biased region" description="Basic and acidic residues" evidence="12">
    <location>
        <begin position="649"/>
        <end position="663"/>
    </location>
</feature>
<dbReference type="InterPro" id="IPR011545">
    <property type="entry name" value="DEAD/DEAH_box_helicase_dom"/>
</dbReference>
<dbReference type="InterPro" id="IPR027417">
    <property type="entry name" value="P-loop_NTPase"/>
</dbReference>
<keyword evidence="7 10" id="KW-0067">ATP-binding</keyword>
<dbReference type="AlphaFoldDB" id="S9VW08"/>
<dbReference type="PROSITE" id="PS51192">
    <property type="entry name" value="HELICASE_ATP_BIND_1"/>
    <property type="match status" value="1"/>
</dbReference>
<dbReference type="Proteomes" id="UP000015464">
    <property type="component" value="Unassembled WGS sequence"/>
</dbReference>
<dbReference type="GO" id="GO:0042802">
    <property type="term" value="F:identical protein binding"/>
    <property type="evidence" value="ECO:0007669"/>
    <property type="project" value="EnsemblFungi"/>
</dbReference>
<feature type="region of interest" description="Disordered" evidence="12">
    <location>
        <begin position="483"/>
        <end position="521"/>
    </location>
</feature>
<organism evidence="15 16">
    <name type="scientific">Schizosaccharomyces cryophilus (strain OY26 / ATCC MYA-4695 / CBS 11777 / NBRC 106824 / NRRL Y48691)</name>
    <name type="common">Fission yeast</name>
    <dbReference type="NCBI Taxonomy" id="653667"/>
    <lineage>
        <taxon>Eukaryota</taxon>
        <taxon>Fungi</taxon>
        <taxon>Dikarya</taxon>
        <taxon>Ascomycota</taxon>
        <taxon>Taphrinomycotina</taxon>
        <taxon>Schizosaccharomycetes</taxon>
        <taxon>Schizosaccharomycetales</taxon>
        <taxon>Schizosaccharomycetaceae</taxon>
        <taxon>Schizosaccharomyces</taxon>
    </lineage>
</organism>
<accession>S9VW08</accession>
<feature type="domain" description="Helicase ATP-binding" evidence="13">
    <location>
        <begin position="70"/>
        <end position="244"/>
    </location>
</feature>
<feature type="domain" description="Helicase C-terminal" evidence="14">
    <location>
        <begin position="270"/>
        <end position="428"/>
    </location>
</feature>
<proteinExistence type="inferred from homology"/>
<protein>
    <recommendedName>
        <fullName evidence="11">ATP-dependent RNA helicase</fullName>
        <ecNumber evidence="11">3.6.4.13</ecNumber>
    </recommendedName>
</protein>
<evidence type="ECO:0000256" key="11">
    <source>
        <dbReference type="RuleBase" id="RU365068"/>
    </source>
</evidence>
<dbReference type="OMA" id="YDKMFER"/>
<dbReference type="SUPFAM" id="SSF52540">
    <property type="entry name" value="P-loop containing nucleoside triphosphate hydrolases"/>
    <property type="match status" value="1"/>
</dbReference>
<evidence type="ECO:0000256" key="2">
    <source>
        <dbReference type="ARBA" id="ARBA00022517"/>
    </source>
</evidence>
<evidence type="ECO:0000256" key="3">
    <source>
        <dbReference type="ARBA" id="ARBA00022552"/>
    </source>
</evidence>
<comment type="domain">
    <text evidence="11">The Q motif is unique to and characteristic of the DEAD box family of RNA helicases and controls ATP binding and hydrolysis.</text>
</comment>
<feature type="compositionally biased region" description="Basic and acidic residues" evidence="12">
    <location>
        <begin position="565"/>
        <end position="578"/>
    </location>
</feature>
<feature type="compositionally biased region" description="Basic and acidic residues" evidence="12">
    <location>
        <begin position="699"/>
        <end position="718"/>
    </location>
</feature>
<keyword evidence="16" id="KW-1185">Reference proteome</keyword>
<dbReference type="GO" id="GO:0003724">
    <property type="term" value="F:RNA helicase activity"/>
    <property type="evidence" value="ECO:0007669"/>
    <property type="project" value="UniProtKB-EC"/>
</dbReference>
<dbReference type="HOGENOM" id="CLU_003041_26_1_1"/>
<dbReference type="eggNOG" id="KOG0343">
    <property type="taxonomic scope" value="Eukaryota"/>
</dbReference>
<dbReference type="Pfam" id="PF00271">
    <property type="entry name" value="Helicase_C"/>
    <property type="match status" value="1"/>
</dbReference>
<evidence type="ECO:0000256" key="5">
    <source>
        <dbReference type="ARBA" id="ARBA00022801"/>
    </source>
</evidence>
<dbReference type="PROSITE" id="PS51194">
    <property type="entry name" value="HELICASE_CTER"/>
    <property type="match status" value="1"/>
</dbReference>
<dbReference type="CDD" id="cd17941">
    <property type="entry name" value="DEADc_DDX10"/>
    <property type="match status" value="1"/>
</dbReference>
<dbReference type="CDD" id="cd18787">
    <property type="entry name" value="SF2_C_DEAD"/>
    <property type="match status" value="1"/>
</dbReference>
<dbReference type="EC" id="3.6.4.13" evidence="11"/>
<comment type="catalytic activity">
    <reaction evidence="11">
        <text>ATP + H2O = ADP + phosphate + H(+)</text>
        <dbReference type="Rhea" id="RHEA:13065"/>
        <dbReference type="ChEBI" id="CHEBI:15377"/>
        <dbReference type="ChEBI" id="CHEBI:15378"/>
        <dbReference type="ChEBI" id="CHEBI:30616"/>
        <dbReference type="ChEBI" id="CHEBI:43474"/>
        <dbReference type="ChEBI" id="CHEBI:456216"/>
        <dbReference type="EC" id="3.6.4.13"/>
    </reaction>
</comment>
<keyword evidence="8 11" id="KW-0694">RNA-binding</keyword>
<keyword evidence="9" id="KW-0539">Nucleus</keyword>
<evidence type="ECO:0000313" key="15">
    <source>
        <dbReference type="EMBL" id="EPY50394.1"/>
    </source>
</evidence>
<dbReference type="GO" id="GO:0006364">
    <property type="term" value="P:rRNA processing"/>
    <property type="evidence" value="ECO:0007669"/>
    <property type="project" value="UniProtKB-KW"/>
</dbReference>
<evidence type="ECO:0000256" key="7">
    <source>
        <dbReference type="ARBA" id="ARBA00022840"/>
    </source>
</evidence>
<dbReference type="GO" id="GO:0003723">
    <property type="term" value="F:RNA binding"/>
    <property type="evidence" value="ECO:0007669"/>
    <property type="project" value="UniProtKB-UniRule"/>
</dbReference>
<dbReference type="SMART" id="SM00490">
    <property type="entry name" value="HELICc"/>
    <property type="match status" value="1"/>
</dbReference>
<evidence type="ECO:0000256" key="12">
    <source>
        <dbReference type="SAM" id="MobiDB-lite"/>
    </source>
</evidence>
<evidence type="ECO:0000259" key="13">
    <source>
        <dbReference type="PROSITE" id="PS51192"/>
    </source>
</evidence>
<evidence type="ECO:0000313" key="16">
    <source>
        <dbReference type="Proteomes" id="UP000015464"/>
    </source>
</evidence>
<evidence type="ECO:0000259" key="14">
    <source>
        <dbReference type="PROSITE" id="PS51194"/>
    </source>
</evidence>
<feature type="compositionally biased region" description="Basic and acidic residues" evidence="12">
    <location>
        <begin position="8"/>
        <end position="20"/>
    </location>
</feature>
<dbReference type="RefSeq" id="XP_013024878.1">
    <property type="nucleotide sequence ID" value="XM_013169424.1"/>
</dbReference>
<feature type="compositionally biased region" description="Acidic residues" evidence="12">
    <location>
        <begin position="550"/>
        <end position="559"/>
    </location>
</feature>
<dbReference type="PANTHER" id="PTHR24031">
    <property type="entry name" value="RNA HELICASE"/>
    <property type="match status" value="1"/>
</dbReference>
<keyword evidence="5 10" id="KW-0378">Hydrolase</keyword>
<reference evidence="15 16" key="1">
    <citation type="journal article" date="2011" name="Science">
        <title>Comparative functional genomics of the fission yeasts.</title>
        <authorList>
            <person name="Rhind N."/>
            <person name="Chen Z."/>
            <person name="Yassour M."/>
            <person name="Thompson D.A."/>
            <person name="Haas B.J."/>
            <person name="Habib N."/>
            <person name="Wapinski I."/>
            <person name="Roy S."/>
            <person name="Lin M.F."/>
            <person name="Heiman D.I."/>
            <person name="Young S.K."/>
            <person name="Furuya K."/>
            <person name="Guo Y."/>
            <person name="Pidoux A."/>
            <person name="Chen H.M."/>
            <person name="Robbertse B."/>
            <person name="Goldberg J.M."/>
            <person name="Aoki K."/>
            <person name="Bayne E.H."/>
            <person name="Berlin A.M."/>
            <person name="Desjardins C.A."/>
            <person name="Dobbs E."/>
            <person name="Dukaj L."/>
            <person name="Fan L."/>
            <person name="FitzGerald M.G."/>
            <person name="French C."/>
            <person name="Gujja S."/>
            <person name="Hansen K."/>
            <person name="Keifenheim D."/>
            <person name="Levin J.Z."/>
            <person name="Mosher R.A."/>
            <person name="Mueller C.A."/>
            <person name="Pfiffner J."/>
            <person name="Priest M."/>
            <person name="Russ C."/>
            <person name="Smialowska A."/>
            <person name="Swoboda P."/>
            <person name="Sykes S.M."/>
            <person name="Vaughn M."/>
            <person name="Vengrova S."/>
            <person name="Yoder R."/>
            <person name="Zeng Q."/>
            <person name="Allshire R."/>
            <person name="Baulcombe D."/>
            <person name="Birren B.W."/>
            <person name="Brown W."/>
            <person name="Ekwall K."/>
            <person name="Kellis M."/>
            <person name="Leatherwood J."/>
            <person name="Levin H."/>
            <person name="Margalit H."/>
            <person name="Martienssen R."/>
            <person name="Nieduszynski C.A."/>
            <person name="Spatafora J.W."/>
            <person name="Friedman N."/>
            <person name="Dalgaard J.Z."/>
            <person name="Baumann P."/>
            <person name="Niki H."/>
            <person name="Regev A."/>
            <person name="Nusbaum C."/>
        </authorList>
    </citation>
    <scope>NUCLEOTIDE SEQUENCE [LARGE SCALE GENOMIC DNA]</scope>
    <source>
        <strain evidence="16">OY26 / ATCC MYA-4695 / CBS 11777 / NBRC 106824 / NRRL Y48691</strain>
    </source>
</reference>
<dbReference type="EMBL" id="KE546993">
    <property type="protein sequence ID" value="EPY50394.1"/>
    <property type="molecule type" value="Genomic_DNA"/>
</dbReference>
<dbReference type="GO" id="GO:0005524">
    <property type="term" value="F:ATP binding"/>
    <property type="evidence" value="ECO:0007669"/>
    <property type="project" value="UniProtKB-UniRule"/>
</dbReference>
<dbReference type="Gene3D" id="3.40.50.300">
    <property type="entry name" value="P-loop containing nucleotide triphosphate hydrolases"/>
    <property type="match status" value="2"/>
</dbReference>
<dbReference type="SMART" id="SM00487">
    <property type="entry name" value="DEXDc"/>
    <property type="match status" value="1"/>
</dbReference>
<keyword evidence="2" id="KW-0690">Ribosome biogenesis</keyword>
<keyword evidence="3" id="KW-0698">rRNA processing</keyword>
<name>S9VW08_SCHCR</name>
<feature type="region of interest" description="Disordered" evidence="12">
    <location>
        <begin position="542"/>
        <end position="578"/>
    </location>
</feature>
<comment type="function">
    <text evidence="11">RNA helicase.</text>
</comment>
<evidence type="ECO:0000256" key="10">
    <source>
        <dbReference type="RuleBase" id="RU000492"/>
    </source>
</evidence>
<evidence type="ECO:0000256" key="1">
    <source>
        <dbReference type="ARBA" id="ARBA00004604"/>
    </source>
</evidence>
<keyword evidence="6 10" id="KW-0347">Helicase</keyword>
<gene>
    <name evidence="15" type="ORF">SPOG_01152</name>
</gene>
<evidence type="ECO:0000256" key="4">
    <source>
        <dbReference type="ARBA" id="ARBA00022741"/>
    </source>
</evidence>
<feature type="compositionally biased region" description="Acidic residues" evidence="12">
    <location>
        <begin position="681"/>
        <end position="698"/>
    </location>
</feature>
<dbReference type="Pfam" id="PF13959">
    <property type="entry name" value="CTE_SPB4"/>
    <property type="match status" value="1"/>
</dbReference>
<dbReference type="STRING" id="653667.S9VW08"/>
<dbReference type="InterPro" id="IPR014001">
    <property type="entry name" value="Helicase_ATP-bd"/>
</dbReference>
<dbReference type="InterPro" id="IPR001650">
    <property type="entry name" value="Helicase_C-like"/>
</dbReference>
<comment type="subcellular location">
    <subcellularLocation>
        <location evidence="1">Nucleus</location>
        <location evidence="1">Nucleolus</location>
    </subcellularLocation>
</comment>
<comment type="similarity">
    <text evidence="10">Belongs to the DEAD box helicase family.</text>
</comment>
<dbReference type="Pfam" id="PF00270">
    <property type="entry name" value="DEAD"/>
    <property type="match status" value="1"/>
</dbReference>
<dbReference type="SMART" id="SM01178">
    <property type="entry name" value="DUF4217"/>
    <property type="match status" value="1"/>
</dbReference>
<dbReference type="InterPro" id="IPR025313">
    <property type="entry name" value="SPB4-like_CTE"/>
</dbReference>
<dbReference type="GO" id="GO:0016887">
    <property type="term" value="F:ATP hydrolysis activity"/>
    <property type="evidence" value="ECO:0007669"/>
    <property type="project" value="RHEA"/>
</dbReference>
<dbReference type="OrthoDB" id="10259640at2759"/>
<feature type="region of interest" description="Disordered" evidence="12">
    <location>
        <begin position="1"/>
        <end position="20"/>
    </location>
</feature>